<dbReference type="EC" id="4.1.2.25" evidence="8"/>
<evidence type="ECO:0000259" key="9">
    <source>
        <dbReference type="SMART" id="SM00905"/>
    </source>
</evidence>
<dbReference type="InterPro" id="IPR043133">
    <property type="entry name" value="GTP-CH-I_C/QueF"/>
</dbReference>
<dbReference type="InterPro" id="IPR006157">
    <property type="entry name" value="FolB_dom"/>
</dbReference>
<dbReference type="InterPro" id="IPR006156">
    <property type="entry name" value="Dihydroneopterin_aldolase"/>
</dbReference>
<evidence type="ECO:0000256" key="4">
    <source>
        <dbReference type="ARBA" id="ARBA00005708"/>
    </source>
</evidence>
<dbReference type="Pfam" id="PF02152">
    <property type="entry name" value="FolB"/>
    <property type="match status" value="1"/>
</dbReference>
<organism evidence="10 11">
    <name type="scientific">Thermomonas haemolytica</name>
    <dbReference type="NCBI Taxonomy" id="141949"/>
    <lineage>
        <taxon>Bacteria</taxon>
        <taxon>Pseudomonadati</taxon>
        <taxon>Pseudomonadota</taxon>
        <taxon>Gammaproteobacteria</taxon>
        <taxon>Lysobacterales</taxon>
        <taxon>Lysobacteraceae</taxon>
        <taxon>Thermomonas</taxon>
    </lineage>
</organism>
<evidence type="ECO:0000256" key="3">
    <source>
        <dbReference type="ARBA" id="ARBA00005013"/>
    </source>
</evidence>
<gene>
    <name evidence="10" type="ORF">EDC34_10570</name>
</gene>
<proteinExistence type="inferred from homology"/>
<dbReference type="Gene3D" id="3.30.1130.10">
    <property type="match status" value="1"/>
</dbReference>
<dbReference type="PANTHER" id="PTHR42844">
    <property type="entry name" value="DIHYDRONEOPTERIN ALDOLASE 1-RELATED"/>
    <property type="match status" value="1"/>
</dbReference>
<dbReference type="FunFam" id="3.30.1130.10:FF:000002">
    <property type="entry name" value="7,8-dihydroneopterin aldolase"/>
    <property type="match status" value="1"/>
</dbReference>
<comment type="pathway">
    <text evidence="3 8">Cofactor biosynthesis; tetrahydrofolate biosynthesis; 2-amino-4-hydroxy-6-hydroxymethyl-7,8-dihydropteridine diphosphate from 7,8-dihydroneopterin triphosphate: step 3/4.</text>
</comment>
<accession>A0A4R3N2Y6</accession>
<evidence type="ECO:0000256" key="8">
    <source>
        <dbReference type="RuleBase" id="RU362079"/>
    </source>
</evidence>
<dbReference type="RefSeq" id="WP_114959936.1">
    <property type="nucleotide sequence ID" value="NZ_MSZW01000029.1"/>
</dbReference>
<dbReference type="EMBL" id="SMAP01000005">
    <property type="protein sequence ID" value="TCT23480.1"/>
    <property type="molecule type" value="Genomic_DNA"/>
</dbReference>
<keyword evidence="11" id="KW-1185">Reference proteome</keyword>
<reference evidence="10 11" key="1">
    <citation type="submission" date="2019-03" db="EMBL/GenBank/DDBJ databases">
        <title>Genomic Encyclopedia of Type Strains, Phase IV (KMG-IV): sequencing the most valuable type-strain genomes for metagenomic binning, comparative biology and taxonomic classification.</title>
        <authorList>
            <person name="Goeker M."/>
        </authorList>
    </citation>
    <scope>NUCLEOTIDE SEQUENCE [LARGE SCALE GENOMIC DNA]</scope>
    <source>
        <strain evidence="10 11">DSM 13605</strain>
    </source>
</reference>
<evidence type="ECO:0000256" key="7">
    <source>
        <dbReference type="ARBA" id="ARBA00023239"/>
    </source>
</evidence>
<comment type="similarity">
    <text evidence="4 8">Belongs to the DHNA family.</text>
</comment>
<dbReference type="GO" id="GO:0016853">
    <property type="term" value="F:isomerase activity"/>
    <property type="evidence" value="ECO:0007669"/>
    <property type="project" value="UniProtKB-KW"/>
</dbReference>
<keyword evidence="7 8" id="KW-0456">Lyase</keyword>
<evidence type="ECO:0000313" key="10">
    <source>
        <dbReference type="EMBL" id="TCT23480.1"/>
    </source>
</evidence>
<dbReference type="Proteomes" id="UP000295414">
    <property type="component" value="Unassembled WGS sequence"/>
</dbReference>
<protein>
    <recommendedName>
        <fullName evidence="8">7,8-dihydroneopterin aldolase</fullName>
        <ecNumber evidence="8">4.1.2.25</ecNumber>
    </recommendedName>
</protein>
<dbReference type="GO" id="GO:0046654">
    <property type="term" value="P:tetrahydrofolate biosynthetic process"/>
    <property type="evidence" value="ECO:0007669"/>
    <property type="project" value="UniProtKB-UniRule"/>
</dbReference>
<evidence type="ECO:0000256" key="6">
    <source>
        <dbReference type="ARBA" id="ARBA00023235"/>
    </source>
</evidence>
<evidence type="ECO:0000256" key="5">
    <source>
        <dbReference type="ARBA" id="ARBA00022909"/>
    </source>
</evidence>
<evidence type="ECO:0000313" key="11">
    <source>
        <dbReference type="Proteomes" id="UP000295414"/>
    </source>
</evidence>
<dbReference type="SMART" id="SM00905">
    <property type="entry name" value="FolB"/>
    <property type="match status" value="1"/>
</dbReference>
<dbReference type="PANTHER" id="PTHR42844:SF1">
    <property type="entry name" value="DIHYDRONEOPTERIN ALDOLASE 1-RELATED"/>
    <property type="match status" value="1"/>
</dbReference>
<dbReference type="GO" id="GO:0005737">
    <property type="term" value="C:cytoplasm"/>
    <property type="evidence" value="ECO:0007669"/>
    <property type="project" value="TreeGrafter"/>
</dbReference>
<comment type="caution">
    <text evidence="10">The sequence shown here is derived from an EMBL/GenBank/DDBJ whole genome shotgun (WGS) entry which is preliminary data.</text>
</comment>
<sequence length="120" mass="12897">MTDTVFIEGLRVDAVIGVHPHERHAPQPLRLDIRLRFDNRAAAASDALADALDYEAVARRLCDYAAGTGFALVETLAERCAALVLEEFAADRVWLKLSKPGALANAAAVGVEIERGRATA</sequence>
<keyword evidence="5 8" id="KW-0289">Folate biosynthesis</keyword>
<name>A0A4R3N2Y6_9GAMM</name>
<keyword evidence="6" id="KW-0413">Isomerase</keyword>
<feature type="domain" description="Dihydroneopterin aldolase/epimerase" evidence="9">
    <location>
        <begin position="5"/>
        <end position="115"/>
    </location>
</feature>
<comment type="catalytic activity">
    <reaction evidence="1">
        <text>7,8-dihydroneopterin = 7,8-dihydromonapterin</text>
        <dbReference type="Rhea" id="RHEA:45328"/>
        <dbReference type="ChEBI" id="CHEBI:17001"/>
        <dbReference type="ChEBI" id="CHEBI:71175"/>
        <dbReference type="EC" id="5.1.99.8"/>
    </reaction>
</comment>
<comment type="catalytic activity">
    <reaction evidence="2 8">
        <text>7,8-dihydroneopterin = 6-hydroxymethyl-7,8-dihydropterin + glycolaldehyde</text>
        <dbReference type="Rhea" id="RHEA:10540"/>
        <dbReference type="ChEBI" id="CHEBI:17001"/>
        <dbReference type="ChEBI" id="CHEBI:17071"/>
        <dbReference type="ChEBI" id="CHEBI:44841"/>
        <dbReference type="EC" id="4.1.2.25"/>
    </reaction>
</comment>
<dbReference type="SUPFAM" id="SSF55620">
    <property type="entry name" value="Tetrahydrobiopterin biosynthesis enzymes-like"/>
    <property type="match status" value="1"/>
</dbReference>
<dbReference type="GO" id="GO:0004150">
    <property type="term" value="F:dihydroneopterin aldolase activity"/>
    <property type="evidence" value="ECO:0007669"/>
    <property type="project" value="UniProtKB-UniRule"/>
</dbReference>
<dbReference type="NCBIfam" id="TIGR00525">
    <property type="entry name" value="folB"/>
    <property type="match status" value="1"/>
</dbReference>
<dbReference type="NCBIfam" id="TIGR00526">
    <property type="entry name" value="folB_dom"/>
    <property type="match status" value="1"/>
</dbReference>
<evidence type="ECO:0000256" key="2">
    <source>
        <dbReference type="ARBA" id="ARBA00001353"/>
    </source>
</evidence>
<dbReference type="AlphaFoldDB" id="A0A4R3N2Y6"/>
<comment type="function">
    <text evidence="8">Catalyzes the conversion of 7,8-dihydroneopterin to 6-hydroxymethyl-7,8-dihydropterin.</text>
</comment>
<dbReference type="GO" id="GO:0046656">
    <property type="term" value="P:folic acid biosynthetic process"/>
    <property type="evidence" value="ECO:0007669"/>
    <property type="project" value="UniProtKB-UniRule"/>
</dbReference>
<evidence type="ECO:0000256" key="1">
    <source>
        <dbReference type="ARBA" id="ARBA00000693"/>
    </source>
</evidence>
<dbReference type="OrthoDB" id="9810587at2"/>
<dbReference type="UniPathway" id="UPA00077">
    <property type="reaction ID" value="UER00154"/>
</dbReference>